<dbReference type="EMBL" id="CP063189">
    <property type="protein sequence ID" value="WCZ33445.1"/>
    <property type="molecule type" value="Genomic_DNA"/>
</dbReference>
<gene>
    <name evidence="3" type="ORF">CMASS_10190</name>
</gene>
<accession>A0ABY7U9S3</accession>
<keyword evidence="2" id="KW-0472">Membrane</keyword>
<organism evidence="3 4">
    <name type="scientific">Corynebacterium massiliense DSM 45435</name>
    <dbReference type="NCBI Taxonomy" id="1121364"/>
    <lineage>
        <taxon>Bacteria</taxon>
        <taxon>Bacillati</taxon>
        <taxon>Actinomycetota</taxon>
        <taxon>Actinomycetes</taxon>
        <taxon>Mycobacteriales</taxon>
        <taxon>Corynebacteriaceae</taxon>
        <taxon>Corynebacterium</taxon>
    </lineage>
</organism>
<evidence type="ECO:0000313" key="4">
    <source>
        <dbReference type="Proteomes" id="UP001220064"/>
    </source>
</evidence>
<keyword evidence="4" id="KW-1185">Reference proteome</keyword>
<dbReference type="Proteomes" id="UP001220064">
    <property type="component" value="Chromosome"/>
</dbReference>
<reference evidence="3 4" key="1">
    <citation type="submission" date="2020-10" db="EMBL/GenBank/DDBJ databases">
        <title>Complete genome sequence of Corynebacterium massiliense DSM 45435, type strain of Corynebacterium massiliense.</title>
        <authorList>
            <person name="Busche T."/>
            <person name="Kalinowski J."/>
            <person name="Ruckert C."/>
        </authorList>
    </citation>
    <scope>NUCLEOTIDE SEQUENCE [LARGE SCALE GENOMIC DNA]</scope>
    <source>
        <strain evidence="3 4">DSM 45435</strain>
    </source>
</reference>
<protein>
    <submittedName>
        <fullName evidence="3">Uncharacterized protein</fullName>
    </submittedName>
</protein>
<proteinExistence type="predicted"/>
<name>A0ABY7U9S3_9CORY</name>
<sequence>MGSGIAGALVGLAVPPHVQGMDFALTALFVVLTYDASCAGPDWSLLAAAGVCLAAALLFPDQLLMVALTVYFVFVLARHFSPQLDSALRRDKGPRSQAARADVSRETTSVASAGIDGK</sequence>
<feature type="transmembrane region" description="Helical" evidence="2">
    <location>
        <begin position="44"/>
        <end position="77"/>
    </location>
</feature>
<keyword evidence="2" id="KW-1133">Transmembrane helix</keyword>
<evidence type="ECO:0000256" key="1">
    <source>
        <dbReference type="SAM" id="MobiDB-lite"/>
    </source>
</evidence>
<feature type="region of interest" description="Disordered" evidence="1">
    <location>
        <begin position="87"/>
        <end position="118"/>
    </location>
</feature>
<evidence type="ECO:0000313" key="3">
    <source>
        <dbReference type="EMBL" id="WCZ33445.1"/>
    </source>
</evidence>
<keyword evidence="2" id="KW-0812">Transmembrane</keyword>
<evidence type="ECO:0000256" key="2">
    <source>
        <dbReference type="SAM" id="Phobius"/>
    </source>
</evidence>